<proteinExistence type="predicted"/>
<feature type="domain" description="Pyridoxamine 5'-phosphate oxidase N-terminal" evidence="2">
    <location>
        <begin position="18"/>
        <end position="152"/>
    </location>
</feature>
<name>A0AAE9Y5L0_9ACTN</name>
<accession>A0AAE9Y5L0</accession>
<dbReference type="PANTHER" id="PTHR35176">
    <property type="entry name" value="HEME OXYGENASE HI_0854-RELATED"/>
    <property type="match status" value="1"/>
</dbReference>
<dbReference type="GO" id="GO:0005829">
    <property type="term" value="C:cytosol"/>
    <property type="evidence" value="ECO:0007669"/>
    <property type="project" value="TreeGrafter"/>
</dbReference>
<dbReference type="PANTHER" id="PTHR35176:SF6">
    <property type="entry name" value="HEME OXYGENASE HI_0854-RELATED"/>
    <property type="match status" value="1"/>
</dbReference>
<dbReference type="InterPro" id="IPR012349">
    <property type="entry name" value="Split_barrel_FMN-bd"/>
</dbReference>
<evidence type="ECO:0000259" key="2">
    <source>
        <dbReference type="Pfam" id="PF01243"/>
    </source>
</evidence>
<dbReference type="RefSeq" id="WP_272736422.1">
    <property type="nucleotide sequence ID" value="NZ_CP116942.1"/>
</dbReference>
<dbReference type="InterPro" id="IPR011576">
    <property type="entry name" value="Pyridox_Oxase_N"/>
</dbReference>
<evidence type="ECO:0000313" key="4">
    <source>
        <dbReference type="Proteomes" id="UP001216390"/>
    </source>
</evidence>
<dbReference type="GO" id="GO:0016627">
    <property type="term" value="F:oxidoreductase activity, acting on the CH-CH group of donors"/>
    <property type="evidence" value="ECO:0007669"/>
    <property type="project" value="TreeGrafter"/>
</dbReference>
<dbReference type="InterPro" id="IPR052019">
    <property type="entry name" value="F420H2_bilvrd_red/Heme_oxyg"/>
</dbReference>
<dbReference type="Pfam" id="PF01243">
    <property type="entry name" value="PNPOx_N"/>
    <property type="match status" value="1"/>
</dbReference>
<organism evidence="3 4">
    <name type="scientific">Iamia majanohamensis</name>
    <dbReference type="NCBI Taxonomy" id="467976"/>
    <lineage>
        <taxon>Bacteria</taxon>
        <taxon>Bacillati</taxon>
        <taxon>Actinomycetota</taxon>
        <taxon>Acidimicrobiia</taxon>
        <taxon>Acidimicrobiales</taxon>
        <taxon>Iamiaceae</taxon>
        <taxon>Iamia</taxon>
    </lineage>
</organism>
<reference evidence="3" key="1">
    <citation type="submission" date="2023-01" db="EMBL/GenBank/DDBJ databases">
        <title>The diversity of Class Acidimicrobiia in South China Sea sediment environments and the proposal of Iamia marina sp. nov., a novel species of the genus Iamia.</title>
        <authorList>
            <person name="He Y."/>
            <person name="Tian X."/>
        </authorList>
    </citation>
    <scope>NUCLEOTIDE SEQUENCE</scope>
    <source>
        <strain evidence="3">DSM 19957</strain>
    </source>
</reference>
<sequence length="171" mass="18317">MITLAELESVAPEVATPIRQRLEATGIGLVATVRRDGSPRISPFEVSVVDGSLYVGSMPGAAKARDLDRDPRAALLTPVADKDDLGGEGKLFLHVRRLDDPAERAAVTAGVLEGTEMDEDDLGDSPLYELRITGAAWQHVDGDAWDTLSWSPAHGVRHRRREGPTGASVDV</sequence>
<dbReference type="Gene3D" id="2.30.110.10">
    <property type="entry name" value="Electron Transport, Fmn-binding Protein, Chain A"/>
    <property type="match status" value="1"/>
</dbReference>
<dbReference type="Proteomes" id="UP001216390">
    <property type="component" value="Chromosome"/>
</dbReference>
<evidence type="ECO:0000256" key="1">
    <source>
        <dbReference type="ARBA" id="ARBA00023002"/>
    </source>
</evidence>
<gene>
    <name evidence="3" type="ORF">PO878_20620</name>
</gene>
<keyword evidence="4" id="KW-1185">Reference proteome</keyword>
<protein>
    <submittedName>
        <fullName evidence="3">Pyridoxamine 5'-phosphate oxidase family protein</fullName>
    </submittedName>
</protein>
<dbReference type="EMBL" id="CP116942">
    <property type="protein sequence ID" value="WCO66900.1"/>
    <property type="molecule type" value="Genomic_DNA"/>
</dbReference>
<evidence type="ECO:0000313" key="3">
    <source>
        <dbReference type="EMBL" id="WCO66900.1"/>
    </source>
</evidence>
<dbReference type="KEGG" id="ima:PO878_20620"/>
<dbReference type="SUPFAM" id="SSF50475">
    <property type="entry name" value="FMN-binding split barrel"/>
    <property type="match status" value="1"/>
</dbReference>
<dbReference type="GO" id="GO:0070967">
    <property type="term" value="F:coenzyme F420 binding"/>
    <property type="evidence" value="ECO:0007669"/>
    <property type="project" value="TreeGrafter"/>
</dbReference>
<dbReference type="AlphaFoldDB" id="A0AAE9Y5L0"/>
<keyword evidence="1" id="KW-0560">Oxidoreductase</keyword>